<reference evidence="1" key="1">
    <citation type="submission" date="2023-04" db="EMBL/GenBank/DDBJ databases">
        <title>A chromosome-level genome assembly of the parasitoid wasp Eretmocerus hayati.</title>
        <authorList>
            <person name="Zhong Y."/>
            <person name="Liu S."/>
            <person name="Liu Y."/>
        </authorList>
    </citation>
    <scope>NUCLEOTIDE SEQUENCE</scope>
    <source>
        <strain evidence="1">ZJU_SS_LIU_2023</strain>
    </source>
</reference>
<accession>A0ACC2NXE6</accession>
<comment type="caution">
    <text evidence="1">The sequence shown here is derived from an EMBL/GenBank/DDBJ whole genome shotgun (WGS) entry which is preliminary data.</text>
</comment>
<keyword evidence="2" id="KW-1185">Reference proteome</keyword>
<sequence length="362" mass="40732">MNSAKKIRSTPMNRSERILKSSRNYLDVNRLKNLKLYSPNSPISTSQIEASTPINPVNCSTVCCNHQHKIDLTPVVWKTPSGDRIVSQKKQLYEEDDDSYGDSYRTAPEPSLKIKTEVNQNDQSLCSFNKIYDVKKKNFSMKSSSILSKNVDRQQSEDVEKKPTVSKKITRHQSFPSRIPVRVVSRKPLADKSTPHPNIMSNNIKPPIFSSKVKDYKPFNSHKAVTKKPNEVEKKKLSNRVTISGLKASNSLVKTQILSNKIQRVRRTELIQPKSQKGVKRLRGTHKNVTVPISPKLLTAARAALRENLQSSSSNSASGSKSSLELTSIRSRGDLLKEAYKDLAIIKCGMVRKMSKATRCNQ</sequence>
<gene>
    <name evidence="1" type="ORF">QAD02_011661</name>
</gene>
<name>A0ACC2NXE6_9HYME</name>
<protein>
    <submittedName>
        <fullName evidence="1">Uncharacterized protein</fullName>
    </submittedName>
</protein>
<dbReference type="Proteomes" id="UP001239111">
    <property type="component" value="Chromosome 2"/>
</dbReference>
<evidence type="ECO:0000313" key="1">
    <source>
        <dbReference type="EMBL" id="KAJ8675875.1"/>
    </source>
</evidence>
<organism evidence="1 2">
    <name type="scientific">Eretmocerus hayati</name>
    <dbReference type="NCBI Taxonomy" id="131215"/>
    <lineage>
        <taxon>Eukaryota</taxon>
        <taxon>Metazoa</taxon>
        <taxon>Ecdysozoa</taxon>
        <taxon>Arthropoda</taxon>
        <taxon>Hexapoda</taxon>
        <taxon>Insecta</taxon>
        <taxon>Pterygota</taxon>
        <taxon>Neoptera</taxon>
        <taxon>Endopterygota</taxon>
        <taxon>Hymenoptera</taxon>
        <taxon>Apocrita</taxon>
        <taxon>Proctotrupomorpha</taxon>
        <taxon>Chalcidoidea</taxon>
        <taxon>Aphelinidae</taxon>
        <taxon>Aphelininae</taxon>
        <taxon>Eretmocerus</taxon>
    </lineage>
</organism>
<evidence type="ECO:0000313" key="2">
    <source>
        <dbReference type="Proteomes" id="UP001239111"/>
    </source>
</evidence>
<dbReference type="EMBL" id="CM056742">
    <property type="protein sequence ID" value="KAJ8675875.1"/>
    <property type="molecule type" value="Genomic_DNA"/>
</dbReference>
<proteinExistence type="predicted"/>